<dbReference type="Proteomes" id="UP000215902">
    <property type="component" value="Unassembled WGS sequence"/>
</dbReference>
<feature type="region of interest" description="Disordered" evidence="2">
    <location>
        <begin position="1217"/>
        <end position="1438"/>
    </location>
</feature>
<keyword evidence="5" id="KW-1185">Reference proteome</keyword>
<dbReference type="InterPro" id="IPR001024">
    <property type="entry name" value="PLAT/LH2_dom"/>
</dbReference>
<comment type="caution">
    <text evidence="4">The sequence shown here is derived from an EMBL/GenBank/DDBJ whole genome shotgun (WGS) entry which is preliminary data.</text>
</comment>
<evidence type="ECO:0000313" key="5">
    <source>
        <dbReference type="Proteomes" id="UP000215902"/>
    </source>
</evidence>
<feature type="domain" description="PLAT" evidence="3">
    <location>
        <begin position="859"/>
        <end position="979"/>
    </location>
</feature>
<feature type="compositionally biased region" description="Low complexity" evidence="2">
    <location>
        <begin position="2115"/>
        <end position="2127"/>
    </location>
</feature>
<gene>
    <name evidence="4" type="ORF">BOX15_Mlig027052g1</name>
</gene>
<feature type="region of interest" description="Disordered" evidence="2">
    <location>
        <begin position="2109"/>
        <end position="2141"/>
    </location>
</feature>
<name>A0A267FYD5_9PLAT</name>
<dbReference type="Pfam" id="PF01477">
    <property type="entry name" value="PLAT"/>
    <property type="match status" value="16"/>
</dbReference>
<accession>A0A267FYD5</accession>
<feature type="domain" description="PLAT" evidence="3">
    <location>
        <begin position="1483"/>
        <end position="1601"/>
    </location>
</feature>
<dbReference type="SUPFAM" id="SSF49723">
    <property type="entry name" value="Lipase/lipooxygenase domain (PLAT/LH2 domain)"/>
    <property type="match status" value="17"/>
</dbReference>
<dbReference type="STRING" id="282301.A0A267FYD5"/>
<feature type="domain" description="PLAT" evidence="3">
    <location>
        <begin position="1625"/>
        <end position="1743"/>
    </location>
</feature>
<organism evidence="4 5">
    <name type="scientific">Macrostomum lignano</name>
    <dbReference type="NCBI Taxonomy" id="282301"/>
    <lineage>
        <taxon>Eukaryota</taxon>
        <taxon>Metazoa</taxon>
        <taxon>Spiralia</taxon>
        <taxon>Lophotrochozoa</taxon>
        <taxon>Platyhelminthes</taxon>
        <taxon>Rhabditophora</taxon>
        <taxon>Macrostomorpha</taxon>
        <taxon>Macrostomida</taxon>
        <taxon>Macrostomidae</taxon>
        <taxon>Macrostomum</taxon>
    </lineage>
</organism>
<dbReference type="InterPro" id="IPR052970">
    <property type="entry name" value="Inner_ear_hair_cell_LOXHD"/>
</dbReference>
<feature type="domain" description="PLAT" evidence="3">
    <location>
        <begin position="2649"/>
        <end position="2765"/>
    </location>
</feature>
<dbReference type="EMBL" id="NIVC01000665">
    <property type="protein sequence ID" value="PAA78821.1"/>
    <property type="molecule type" value="Genomic_DNA"/>
</dbReference>
<feature type="compositionally biased region" description="Low complexity" evidence="2">
    <location>
        <begin position="1252"/>
        <end position="1277"/>
    </location>
</feature>
<evidence type="ECO:0000259" key="3">
    <source>
        <dbReference type="PROSITE" id="PS50095"/>
    </source>
</evidence>
<feature type="domain" description="PLAT" evidence="3">
    <location>
        <begin position="598"/>
        <end position="718"/>
    </location>
</feature>
<dbReference type="Gene3D" id="2.60.60.20">
    <property type="entry name" value="PLAT/LH2 domain"/>
    <property type="match status" value="6"/>
</dbReference>
<feature type="domain" description="PLAT" evidence="3">
    <location>
        <begin position="2240"/>
        <end position="2355"/>
    </location>
</feature>
<feature type="region of interest" description="Disordered" evidence="2">
    <location>
        <begin position="85"/>
        <end position="133"/>
    </location>
</feature>
<feature type="domain" description="PLAT" evidence="3">
    <location>
        <begin position="332"/>
        <end position="451"/>
    </location>
</feature>
<dbReference type="PROSITE" id="PS50095">
    <property type="entry name" value="PLAT"/>
    <property type="match status" value="17"/>
</dbReference>
<feature type="domain" description="PLAT" evidence="3">
    <location>
        <begin position="203"/>
        <end position="325"/>
    </location>
</feature>
<feature type="compositionally biased region" description="Acidic residues" evidence="2">
    <location>
        <begin position="1290"/>
        <end position="1302"/>
    </location>
</feature>
<feature type="domain" description="PLAT" evidence="3">
    <location>
        <begin position="2499"/>
        <end position="2626"/>
    </location>
</feature>
<feature type="domain" description="PLAT" evidence="3">
    <location>
        <begin position="1756"/>
        <end position="1878"/>
    </location>
</feature>
<dbReference type="SMART" id="SM00308">
    <property type="entry name" value="LH2"/>
    <property type="match status" value="14"/>
</dbReference>
<evidence type="ECO:0000313" key="4">
    <source>
        <dbReference type="EMBL" id="PAA78821.1"/>
    </source>
</evidence>
<evidence type="ECO:0000256" key="2">
    <source>
        <dbReference type="SAM" id="MobiDB-lite"/>
    </source>
</evidence>
<feature type="domain" description="PLAT" evidence="3">
    <location>
        <begin position="2364"/>
        <end position="2483"/>
    </location>
</feature>
<feature type="domain" description="PLAT" evidence="3">
    <location>
        <begin position="1907"/>
        <end position="2025"/>
    </location>
</feature>
<feature type="domain" description="PLAT" evidence="3">
    <location>
        <begin position="988"/>
        <end position="1106"/>
    </location>
</feature>
<dbReference type="PANTHER" id="PTHR45901">
    <property type="entry name" value="PROTEIN CBG12474"/>
    <property type="match status" value="1"/>
</dbReference>
<feature type="compositionally biased region" description="Low complexity" evidence="2">
    <location>
        <begin position="1317"/>
        <end position="1331"/>
    </location>
</feature>
<feature type="region of interest" description="Disordered" evidence="2">
    <location>
        <begin position="2036"/>
        <end position="2068"/>
    </location>
</feature>
<feature type="domain" description="PLAT" evidence="3">
    <location>
        <begin position="728"/>
        <end position="846"/>
    </location>
</feature>
<feature type="domain" description="PLAT" evidence="3">
    <location>
        <begin position="1117"/>
        <end position="1238"/>
    </location>
</feature>
<dbReference type="InterPro" id="IPR036392">
    <property type="entry name" value="PLAT/LH2_dom_sf"/>
</dbReference>
<evidence type="ECO:0000256" key="1">
    <source>
        <dbReference type="PROSITE-ProRule" id="PRU00152"/>
    </source>
</evidence>
<sequence>MDNHPITLLERNGSFYPSVEPSWSQQAAAAAGRDLDYSPYARAAPAAAARVDEFDLIRASHVLTRPPPAPGGLHQHRGMMISRPRSPAVSLGSLQQQQQVNRRSGSAPSLKRKAPPPYAERVSTNPRIDAGFGPDPKAASPLAGYSALCDPHLVEYFDRKFASAAGGAVQVCSTKREFGRHGEAEHIGLRPRSRSEALIRRDFTYKVSVTTSDANGSGTDAPVYFAMRGTLGLMPRRRLAKKTSTAKRARFRFSRGSTQTFRFNLPDLGDLESVSIEHTGIEERDSWLLQSIEVTNLQTKRSWMFLNNHWLSLYKEDGQTCRELFAVRCTKTSYEVVVVTGDQEGAGTDSQAFITIYGRTGITRKLALKTPDNENPVFRRNSTQRFVLNAPCVGPLKKIRVQHDESGRSTDWFLDRVVVSDLKHPKWKYHFACGQWLSRRHGDGQVVRELAGGKDPTSVPKATTFRVTAFTANKPGAGTDADVFIKLFGESGVSNDYQLKVPVSNKKPFGRGQVDEFMCKGRQLGPLSKVRIWHNNLGFAASWYLDKLIIDDLALSKVYEVPCYQWFSQSEGDHKLCRDLPVRSGGSGLGPYKEGSDVSYDIRVKTSDRKNAGTSARVYIVLHRDSKKAKKPKRSDKIWLKSGKFDRGSIDRFAITLQDMLSPVTKLDIGHDNSGVGPGWHLESVVIYCPMTGIEQTFVCKEWLNTENAFERTLIEDKSLRKQRDQQEEWAVEVHTGDKQSAGTDARVFLALYGDKGKSDEIFLDSVRDSFERGKVDSFQIHTPLVGTPFKVRIGHDNSGAAAGWFLERLLMRRTGDGSDDAGFEFQCGRWLAESEDDKCIVRELPAEGKGIRSVLPVHKYHVLVKTGKVRYAGTDANVYCNLFGSKSDTGNRALKYSSSHKNPFEKGNEDEFVLEAVGLGKRIDKVRIGHDGKNAGSGWYLDKVTVWREDQPDNKFEFICDRWLDSKEDDGCIERDLTASGTLLDKLTYNVSVKTGDVSGAGTDANVFLNIFGDKGETGERQLKASEAAFNKFERNRTDLFRIESPDIGKLERIRIRHDGSNPNAGWFLDWVRIAVPSQGKQYNFAAHRWLDTNEADRKLEVDIDLSEVTDIEHTIPYEIIVQTGNCQGAGTDANVFVQIYGEDGLKTEQTPLRSRSDNFEKGKLEKFKLDLLDVGPIQKLRIGHDGTGFGDGWFLDHVIIRRHVMKGSKRLRASLANAGRRRKSKKAPGHDRRAEDDGDEDADYGDFQSRRASSASGLSSRQRPRSAAGRGSLRAGGRGGKRDKRADDYDDEDDFNDGYDDDRWSDDRSRKGRRGTTASSSRSPSAAGSTRHRQSVRSAAGGSSRRGSRYTSDDDDENYDEEFDDSADNFDDRRSVQSRRASSAAASRRRSSVRSPSVSGPRRGGGKNNYDIDEDDQDDADNFDARTRVGGGEDDGEEEVVEEYWFYCNRWLARDEDDKLIVRELLPTTKDGKPLSRLSELVYEVRVQTGDKLGAGTDANVFLTLFGSEADSGERELSSSETHRNKFERKNEDIFKLKAVDLGELRKVKIRHDDKGGGADWYLDHVIVLDPKAKREVYFPCHQWLSTSRDGGHISRDLLAVDKSHMGKDVHEKLKLEKKAASETYHVKIYTGDVYGAGTDANCHIVLFGDSGDSGVVPLQRSKTYSDKFERGHCDEFEIELVDIGELKKIKLGHDNSNPRPDWYVEKVEIDCPKLGTSWLFNVGEWIGKSKGDGQLEKTLYPQQGATRIYANRVPYEITTYTSDKSGAGTSANVFIQIYGRETQTEQKLLCSKTDRSGKFKRGSVDKFVLELEDVDDPIEKIRIGHDDEGLRSGWHLDKVEIRKFIEGKTSVTYVFPCGHWLARDEEDHEIVRELVPSKVIEEDDRIGGKGKRREKDMKGSLKKKTYKVHVFTGDKSGAGTNADVFLTVFGEKGDTGERELINSETYTDKFEKGHEDIFTWEAVDLGKLYKIKIRHNDKGFFSDWFLDHVEVHDTATGEKTSFFAERWLSKKKEDKKLQVTVYAQGYEGDMASSASSMRSLGSSLSGVERDKSPRGSLRRASSTLEKIAEGPTGDYNITFTTGRAKGGTATEGPIWVRLYGYQPPTKESSIGRRQSLSAASSSSSRRQKRGEEVNTGQVDLPLEGTDKALLPGSTVQFSFEALKLDEVTRLEIGNEGIVSGKGWYLEEFRLELPVQGKLYTQKCKCWFAKDKEDSKTVRMFEFSKDDGDSIVSFKPKVPYEVQVETANEKDAGTDCRVMLTVYGQQGHSEPVYLDKEETRFERGRRDLIKVYIEDVGQVHKIRLGHDGKGHRKKWLVDRVTLTNTDTAELYTFECGQCIGKDDKNYVDLEARVNNKSVLSKVKYRVTVKTSEDRGAGTDAKVFVRLFGELGDSGELRLKKAVSENRRPFQAGQKDEFEFELLDLGGLFRCVVWHDDTGLGSDWKLDSITVEDMRKKRSYEFPCGKWLSLSKDDRVIKRDLVCDVPEGERREESGRKVTYEIAVTTSDKAEAGMSHNAWIMLDGDTDSMNREFLMENSRDRRVFQRGDTDTFKLKTRNLGRLRTLHIGAVEQEGRSVRQEAGKKARWHVFHVLVTDTAKGTEYRFPVNSWIPIKPKLRRDDGLEVEAEDFKETGTKGRLAKQRELNVIKYEVEVETGDEFGSGTNANVSLNIFGEFGELGVTPLKMKGRDLFERNQVDKFTIESRDLGELKKIRIEHDDSGFRSDWLLAKVTVKDSSSGKVWVFNCNQWLSKKKGDKQIFKELYPTQG</sequence>
<reference evidence="4 5" key="1">
    <citation type="submission" date="2017-06" db="EMBL/GenBank/DDBJ databases">
        <title>A platform for efficient transgenesis in Macrostomum lignano, a flatworm model organism for stem cell research.</title>
        <authorList>
            <person name="Berezikov E."/>
        </authorList>
    </citation>
    <scope>NUCLEOTIDE SEQUENCE [LARGE SCALE GENOMIC DNA]</scope>
    <source>
        <strain evidence="4">DV1</strain>
        <tissue evidence="4">Whole organism</tissue>
    </source>
</reference>
<feature type="compositionally biased region" description="Acidic residues" evidence="2">
    <location>
        <begin position="1355"/>
        <end position="1371"/>
    </location>
</feature>
<feature type="domain" description="PLAT" evidence="3">
    <location>
        <begin position="463"/>
        <end position="581"/>
    </location>
</feature>
<dbReference type="OrthoDB" id="5322100at2759"/>
<feature type="domain" description="PLAT" evidence="3">
    <location>
        <begin position="2076"/>
        <end position="2224"/>
    </location>
</feature>
<dbReference type="Gene3D" id="2.40.180.10">
    <property type="entry name" value="Catalase core domain"/>
    <property type="match status" value="11"/>
</dbReference>
<dbReference type="CDD" id="cd01756">
    <property type="entry name" value="PLAT_repeat"/>
    <property type="match status" value="11"/>
</dbReference>
<protein>
    <recommendedName>
        <fullName evidence="3">PLAT domain-containing protein</fullName>
    </recommendedName>
</protein>
<comment type="caution">
    <text evidence="1">Lacks conserved residue(s) required for the propagation of feature annotation.</text>
</comment>
<dbReference type="PANTHER" id="PTHR45901:SF3">
    <property type="entry name" value="LIPOXYGENASE HOMOLOGY DOMAIN-CONTAINING PROTEIN 1"/>
    <property type="match status" value="1"/>
</dbReference>
<proteinExistence type="predicted"/>
<feature type="compositionally biased region" description="Acidic residues" evidence="2">
    <location>
        <begin position="1413"/>
        <end position="1424"/>
    </location>
</feature>
<feature type="compositionally biased region" description="Low complexity" evidence="2">
    <location>
        <begin position="2036"/>
        <end position="2049"/>
    </location>
</feature>